<keyword evidence="1" id="KW-1133">Transmembrane helix</keyword>
<dbReference type="AlphaFoldDB" id="K2P149"/>
<dbReference type="PATRIC" id="fig|1231190.3.peg.793"/>
<name>K2P149_9HYPH</name>
<sequence length="106" mass="11989">MRYLLLFWALPLGLFWGWYWVSYHDLNLGFAFLSRQANDLVFGIYGNVLGIDPATIPGLVGRATVFDSFLLFGILAFRRRKAILAWLRERKEAHQAAGSEKPAASA</sequence>
<protein>
    <recommendedName>
        <fullName evidence="4">Transmembrane protein</fullName>
    </recommendedName>
</protein>
<keyword evidence="1" id="KW-0472">Membrane</keyword>
<dbReference type="STRING" id="721133.SAMN05216176_101559"/>
<gene>
    <name evidence="2" type="ORF">NA8A_03785</name>
</gene>
<dbReference type="OrthoDB" id="7906687at2"/>
<comment type="caution">
    <text evidence="2">The sequence shown here is derived from an EMBL/GenBank/DDBJ whole genome shotgun (WGS) entry which is preliminary data.</text>
</comment>
<dbReference type="InterPro" id="IPR046087">
    <property type="entry name" value="DUF6105"/>
</dbReference>
<evidence type="ECO:0000256" key="1">
    <source>
        <dbReference type="SAM" id="Phobius"/>
    </source>
</evidence>
<evidence type="ECO:0000313" key="2">
    <source>
        <dbReference type="EMBL" id="EKF43899.1"/>
    </source>
</evidence>
<keyword evidence="3" id="KW-1185">Reference proteome</keyword>
<dbReference type="Proteomes" id="UP000007374">
    <property type="component" value="Unassembled WGS sequence"/>
</dbReference>
<dbReference type="eggNOG" id="ENOG503339S">
    <property type="taxonomic scope" value="Bacteria"/>
</dbReference>
<dbReference type="EMBL" id="AMSI01000002">
    <property type="protein sequence ID" value="EKF43899.1"/>
    <property type="molecule type" value="Genomic_DNA"/>
</dbReference>
<dbReference type="Pfam" id="PF19600">
    <property type="entry name" value="DUF6105"/>
    <property type="match status" value="1"/>
</dbReference>
<keyword evidence="1" id="KW-0812">Transmembrane</keyword>
<proteinExistence type="predicted"/>
<evidence type="ECO:0000313" key="3">
    <source>
        <dbReference type="Proteomes" id="UP000007374"/>
    </source>
</evidence>
<feature type="transmembrane region" description="Helical" evidence="1">
    <location>
        <begin position="59"/>
        <end position="77"/>
    </location>
</feature>
<reference evidence="2 3" key="1">
    <citation type="journal article" date="2012" name="J. Bacteriol.">
        <title>Genome Sequence of Nitratireductor indicus Type Strain C115.</title>
        <authorList>
            <person name="Lai Q."/>
            <person name="Li G."/>
            <person name="Yu Z."/>
            <person name="Shao Z."/>
        </authorList>
    </citation>
    <scope>NUCLEOTIDE SEQUENCE [LARGE SCALE GENOMIC DNA]</scope>
    <source>
        <strain evidence="2 3">C115</strain>
    </source>
</reference>
<evidence type="ECO:0008006" key="4">
    <source>
        <dbReference type="Google" id="ProtNLM"/>
    </source>
</evidence>
<dbReference type="RefSeq" id="WP_009756034.1">
    <property type="nucleotide sequence ID" value="NZ_AMSI01000002.1"/>
</dbReference>
<accession>K2P149</accession>
<organism evidence="2 3">
    <name type="scientific">Nitratireductor indicus C115</name>
    <dbReference type="NCBI Taxonomy" id="1231190"/>
    <lineage>
        <taxon>Bacteria</taxon>
        <taxon>Pseudomonadati</taxon>
        <taxon>Pseudomonadota</taxon>
        <taxon>Alphaproteobacteria</taxon>
        <taxon>Hyphomicrobiales</taxon>
        <taxon>Phyllobacteriaceae</taxon>
        <taxon>Nitratireductor</taxon>
    </lineage>
</organism>